<keyword evidence="7" id="KW-0418">Kinase</keyword>
<evidence type="ECO:0000256" key="11">
    <source>
        <dbReference type="ARBA" id="ARBA00023157"/>
    </source>
</evidence>
<feature type="domain" description="Protein kinase" evidence="15">
    <location>
        <begin position="319"/>
        <end position="599"/>
    </location>
</feature>
<feature type="transmembrane region" description="Helical" evidence="13">
    <location>
        <begin position="220"/>
        <end position="245"/>
    </location>
</feature>
<gene>
    <name evidence="17" type="ORF">CITCOLO1_LOCUS8431</name>
</gene>
<keyword evidence="4 13" id="KW-0812">Transmembrane</keyword>
<dbReference type="SUPFAM" id="SSF54106">
    <property type="entry name" value="LysM domain"/>
    <property type="match status" value="1"/>
</dbReference>
<keyword evidence="9 13" id="KW-1133">Transmembrane helix</keyword>
<reference evidence="17 18" key="1">
    <citation type="submission" date="2024-03" db="EMBL/GenBank/DDBJ databases">
        <authorList>
            <person name="Gkanogiannis A."/>
            <person name="Becerra Lopez-Lavalle L."/>
        </authorList>
    </citation>
    <scope>NUCLEOTIDE SEQUENCE [LARGE SCALE GENOMIC DNA]</scope>
</reference>
<dbReference type="Gene3D" id="3.30.200.20">
    <property type="entry name" value="Phosphorylase Kinase, domain 1"/>
    <property type="match status" value="1"/>
</dbReference>
<dbReference type="EMBL" id="OZ021737">
    <property type="protein sequence ID" value="CAK9316567.1"/>
    <property type="molecule type" value="Genomic_DNA"/>
</dbReference>
<feature type="binding site" evidence="12">
    <location>
        <position position="347"/>
    </location>
    <ligand>
        <name>ATP</name>
        <dbReference type="ChEBI" id="CHEBI:30616"/>
    </ligand>
</feature>
<protein>
    <recommendedName>
        <fullName evidence="19">LysM domain receptor-like kinase 3</fullName>
    </recommendedName>
</protein>
<dbReference type="Gene3D" id="1.10.510.10">
    <property type="entry name" value="Transferase(Phosphotransferase) domain 1"/>
    <property type="match status" value="1"/>
</dbReference>
<dbReference type="InterPro" id="IPR044812">
    <property type="entry name" value="CERK1/LYK3-like"/>
</dbReference>
<evidence type="ECO:0000313" key="18">
    <source>
        <dbReference type="Proteomes" id="UP001642487"/>
    </source>
</evidence>
<dbReference type="SMART" id="SM00220">
    <property type="entry name" value="S_TKc"/>
    <property type="match status" value="1"/>
</dbReference>
<organism evidence="17 18">
    <name type="scientific">Citrullus colocynthis</name>
    <name type="common">colocynth</name>
    <dbReference type="NCBI Taxonomy" id="252529"/>
    <lineage>
        <taxon>Eukaryota</taxon>
        <taxon>Viridiplantae</taxon>
        <taxon>Streptophyta</taxon>
        <taxon>Embryophyta</taxon>
        <taxon>Tracheophyta</taxon>
        <taxon>Spermatophyta</taxon>
        <taxon>Magnoliopsida</taxon>
        <taxon>eudicotyledons</taxon>
        <taxon>Gunneridae</taxon>
        <taxon>Pentapetalae</taxon>
        <taxon>rosids</taxon>
        <taxon>fabids</taxon>
        <taxon>Cucurbitales</taxon>
        <taxon>Cucurbitaceae</taxon>
        <taxon>Benincaseae</taxon>
        <taxon>Citrullus</taxon>
    </lineage>
</organism>
<keyword evidence="2" id="KW-1003">Cell membrane</keyword>
<dbReference type="InterPro" id="IPR008271">
    <property type="entry name" value="Ser/Thr_kinase_AS"/>
</dbReference>
<dbReference type="InterPro" id="IPR018392">
    <property type="entry name" value="LysM"/>
</dbReference>
<evidence type="ECO:0000313" key="17">
    <source>
        <dbReference type="EMBL" id="CAK9316567.1"/>
    </source>
</evidence>
<dbReference type="PROSITE" id="PS51782">
    <property type="entry name" value="LYSM"/>
    <property type="match status" value="1"/>
</dbReference>
<evidence type="ECO:0000259" key="16">
    <source>
        <dbReference type="PROSITE" id="PS51782"/>
    </source>
</evidence>
<keyword evidence="6 12" id="KW-0547">Nucleotide-binding</keyword>
<dbReference type="Pfam" id="PF00069">
    <property type="entry name" value="Pkinase"/>
    <property type="match status" value="1"/>
</dbReference>
<dbReference type="CDD" id="cd00118">
    <property type="entry name" value="LysM"/>
    <property type="match status" value="1"/>
</dbReference>
<dbReference type="SMART" id="SM00257">
    <property type="entry name" value="LysM"/>
    <property type="match status" value="1"/>
</dbReference>
<dbReference type="PANTHER" id="PTHR46204">
    <property type="entry name" value="CHITIN ELICITOR RECEPTOR KINASE 1-RELATED"/>
    <property type="match status" value="1"/>
</dbReference>
<keyword evidence="5 14" id="KW-0732">Signal</keyword>
<dbReference type="PROSITE" id="PS00108">
    <property type="entry name" value="PROTEIN_KINASE_ST"/>
    <property type="match status" value="1"/>
</dbReference>
<proteinExistence type="predicted"/>
<dbReference type="Gene3D" id="3.10.350.10">
    <property type="entry name" value="LysM domain"/>
    <property type="match status" value="1"/>
</dbReference>
<feature type="signal peptide" evidence="14">
    <location>
        <begin position="1"/>
        <end position="24"/>
    </location>
</feature>
<evidence type="ECO:0000256" key="13">
    <source>
        <dbReference type="SAM" id="Phobius"/>
    </source>
</evidence>
<evidence type="ECO:0000256" key="7">
    <source>
        <dbReference type="ARBA" id="ARBA00022777"/>
    </source>
</evidence>
<dbReference type="InterPro" id="IPR036779">
    <property type="entry name" value="LysM_dom_sf"/>
</dbReference>
<name>A0ABP0YD08_9ROSI</name>
<evidence type="ECO:0000256" key="4">
    <source>
        <dbReference type="ARBA" id="ARBA00022692"/>
    </source>
</evidence>
<dbReference type="PROSITE" id="PS00107">
    <property type="entry name" value="PROTEIN_KINASE_ATP"/>
    <property type="match status" value="1"/>
</dbReference>
<evidence type="ECO:0000256" key="1">
    <source>
        <dbReference type="ARBA" id="ARBA00004162"/>
    </source>
</evidence>
<dbReference type="Pfam" id="PF01476">
    <property type="entry name" value="LysM"/>
    <property type="match status" value="1"/>
</dbReference>
<evidence type="ECO:0008006" key="19">
    <source>
        <dbReference type="Google" id="ProtNLM"/>
    </source>
</evidence>
<dbReference type="SUPFAM" id="SSF56112">
    <property type="entry name" value="Protein kinase-like (PK-like)"/>
    <property type="match status" value="1"/>
</dbReference>
<keyword evidence="3" id="KW-0808">Transferase</keyword>
<sequence length="623" mass="69051">MASKVVVSFSIFLLIFICSSPISAADSNESMVPMACSRIKKCDASLYHVNRGLQAETEIAAEYSVNPSHILPVPHKGVQDYLITVPCSCESADGVSGTAYFYDTSFRVRIGDSLIDVSNQNYSGQVWIFGDPLIFAGEEFGVKLLCGCIEDESKIVVTYTVQSHDTLSQIATLLWADASEIHNLNANLIQDPALIVPGWVLFVPMYKTAFQSTKGSPKKYILTIVVAILSTLTILSLGSLAIIFIRRKLKKSHHNNHLQNSKPPPKSFSIFRTSSFHYPSSKAKSEAQKSSFRKEVSGFESEKTLIFTIEEIEEATGNFDESRKIGEGGYGTVYHGVLNEQEVAIKKMKSNKSKEFFAELKVLCRIHHINVVELLGYASGDDHLYLVYEYVQNGSLSDHLHDPLKRGYQPLSWTTRTQIALDTAKGIEYIHDHTKARYVHRDIKTSNILLSESLEAKVADFGLVKLVGRTNDDELVATRLVGTPGYLPPESVKELQVTPKTDVFAFGVVLAELITGRRALVRENQEPKRTKSLITLIYSIFQGENSEAALEAVVDENLHGSYPMEDVYKMGEIAAWCLNENPVGRPEMREIVALLSQLVTSAVEWEASLGGSSQVFSGLFTGR</sequence>
<evidence type="ECO:0000256" key="2">
    <source>
        <dbReference type="ARBA" id="ARBA00022475"/>
    </source>
</evidence>
<dbReference type="Proteomes" id="UP001642487">
    <property type="component" value="Chromosome 3"/>
</dbReference>
<comment type="subcellular location">
    <subcellularLocation>
        <location evidence="1">Cell membrane</location>
        <topology evidence="1">Single-pass membrane protein</topology>
    </subcellularLocation>
</comment>
<evidence type="ECO:0000259" key="15">
    <source>
        <dbReference type="PROSITE" id="PS50011"/>
    </source>
</evidence>
<dbReference type="PROSITE" id="PS50011">
    <property type="entry name" value="PROTEIN_KINASE_DOM"/>
    <property type="match status" value="1"/>
</dbReference>
<keyword evidence="11" id="KW-1015">Disulfide bond</keyword>
<evidence type="ECO:0000256" key="3">
    <source>
        <dbReference type="ARBA" id="ARBA00022679"/>
    </source>
</evidence>
<evidence type="ECO:0000256" key="5">
    <source>
        <dbReference type="ARBA" id="ARBA00022729"/>
    </source>
</evidence>
<evidence type="ECO:0000256" key="8">
    <source>
        <dbReference type="ARBA" id="ARBA00022840"/>
    </source>
</evidence>
<dbReference type="InterPro" id="IPR011009">
    <property type="entry name" value="Kinase-like_dom_sf"/>
</dbReference>
<dbReference type="InterPro" id="IPR000719">
    <property type="entry name" value="Prot_kinase_dom"/>
</dbReference>
<feature type="domain" description="LysM" evidence="16">
    <location>
        <begin position="157"/>
        <end position="203"/>
    </location>
</feature>
<evidence type="ECO:0000256" key="6">
    <source>
        <dbReference type="ARBA" id="ARBA00022741"/>
    </source>
</evidence>
<keyword evidence="18" id="KW-1185">Reference proteome</keyword>
<evidence type="ECO:0000256" key="10">
    <source>
        <dbReference type="ARBA" id="ARBA00023136"/>
    </source>
</evidence>
<evidence type="ECO:0000256" key="9">
    <source>
        <dbReference type="ARBA" id="ARBA00022989"/>
    </source>
</evidence>
<keyword evidence="10 13" id="KW-0472">Membrane</keyword>
<keyword evidence="8 12" id="KW-0067">ATP-binding</keyword>
<evidence type="ECO:0000256" key="14">
    <source>
        <dbReference type="SAM" id="SignalP"/>
    </source>
</evidence>
<dbReference type="InterPro" id="IPR017441">
    <property type="entry name" value="Protein_kinase_ATP_BS"/>
</dbReference>
<feature type="chain" id="PRO_5047356884" description="LysM domain receptor-like kinase 3" evidence="14">
    <location>
        <begin position="25"/>
        <end position="623"/>
    </location>
</feature>
<accession>A0ABP0YD08</accession>
<evidence type="ECO:0000256" key="12">
    <source>
        <dbReference type="PROSITE-ProRule" id="PRU10141"/>
    </source>
</evidence>
<dbReference type="PANTHER" id="PTHR46204:SF8">
    <property type="entry name" value="PROTEIN KINASE DOMAIN-CONTAINING PROTEIN"/>
    <property type="match status" value="1"/>
</dbReference>